<dbReference type="PROSITE" id="PS51257">
    <property type="entry name" value="PROKAR_LIPOPROTEIN"/>
    <property type="match status" value="1"/>
</dbReference>
<dbReference type="OrthoDB" id="385697at2157"/>
<feature type="transmembrane region" description="Helical" evidence="2">
    <location>
        <begin position="7"/>
        <end position="27"/>
    </location>
</feature>
<evidence type="ECO:0000313" key="3">
    <source>
        <dbReference type="EMBL" id="ALT69403.1"/>
    </source>
</evidence>
<dbReference type="RefSeq" id="WP_058739638.1">
    <property type="nucleotide sequence ID" value="NZ_CP011266.1"/>
</dbReference>
<evidence type="ECO:0000256" key="2">
    <source>
        <dbReference type="SAM" id="Phobius"/>
    </source>
</evidence>
<protein>
    <submittedName>
        <fullName evidence="3">Uncharacterized protein</fullName>
    </submittedName>
</protein>
<feature type="compositionally biased region" description="Low complexity" evidence="1">
    <location>
        <begin position="177"/>
        <end position="202"/>
    </location>
</feature>
<feature type="region of interest" description="Disordered" evidence="1">
    <location>
        <begin position="147"/>
        <end position="223"/>
    </location>
</feature>
<reference evidence="3 4" key="1">
    <citation type="submission" date="2015-04" db="EMBL/GenBank/DDBJ databases">
        <title>The complete genome sequence of the rumen methanogen Methanobrevibacter millerae SM9.</title>
        <authorList>
            <person name="Leahy S.C."/>
            <person name="Kelly W.J."/>
            <person name="Pacheco D.M."/>
            <person name="Li D."/>
            <person name="Altermann E."/>
            <person name="Attwood G.T."/>
        </authorList>
    </citation>
    <scope>NUCLEOTIDE SEQUENCE [LARGE SCALE GENOMIC DNA]</scope>
    <source>
        <strain evidence="3 4">SM9</strain>
    </source>
</reference>
<dbReference type="EMBL" id="CP011266">
    <property type="protein sequence ID" value="ALT69403.1"/>
    <property type="molecule type" value="Genomic_DNA"/>
</dbReference>
<organism evidence="3 4">
    <name type="scientific">Methanobrevibacter millerae</name>
    <dbReference type="NCBI Taxonomy" id="230361"/>
    <lineage>
        <taxon>Archaea</taxon>
        <taxon>Methanobacteriati</taxon>
        <taxon>Methanobacteriota</taxon>
        <taxon>Methanomada group</taxon>
        <taxon>Methanobacteria</taxon>
        <taxon>Methanobacteriales</taxon>
        <taxon>Methanobacteriaceae</taxon>
        <taxon>Methanobrevibacter</taxon>
    </lineage>
</organism>
<dbReference type="GeneID" id="26736577"/>
<keyword evidence="2" id="KW-0472">Membrane</keyword>
<dbReference type="KEGG" id="mmil:sm9_1636"/>
<sequence>MKQKQILIILIVLIIAILACLTAYIFVNSNTGDYTTLRISNSCTIEVPNENNTMEHMNGGVSKYSFKSGNLNITHQKSANNSEIKSIYEEQIKNSKKIEDNIYHDETSGTYSIFIENQNTGDAILITSSNLDLLKKVSGSVKFKKANNLNMNSNNTTDNSTSTSEGDVSGDNAPSETNTQQSQSQQSYNQNSNNQNINTPSQDNTNNQESEKQESKYPSLIEY</sequence>
<dbReference type="AlphaFoldDB" id="A0A0U3CI01"/>
<dbReference type="Proteomes" id="UP000067738">
    <property type="component" value="Chromosome"/>
</dbReference>
<proteinExistence type="predicted"/>
<evidence type="ECO:0000256" key="1">
    <source>
        <dbReference type="SAM" id="MobiDB-lite"/>
    </source>
</evidence>
<accession>A0A0U3CI01</accession>
<feature type="compositionally biased region" description="Low complexity" evidence="1">
    <location>
        <begin position="147"/>
        <end position="164"/>
    </location>
</feature>
<gene>
    <name evidence="3" type="ORF">sm9_1636</name>
</gene>
<keyword evidence="2" id="KW-1133">Transmembrane helix</keyword>
<evidence type="ECO:0000313" key="4">
    <source>
        <dbReference type="Proteomes" id="UP000067738"/>
    </source>
</evidence>
<name>A0A0U3CI01_9EURY</name>
<keyword evidence="2" id="KW-0812">Transmembrane</keyword>
<dbReference type="PATRIC" id="fig|230361.4.peg.1695"/>
<keyword evidence="4" id="KW-1185">Reference proteome</keyword>